<evidence type="ECO:0000313" key="1">
    <source>
        <dbReference type="EMBL" id="TKC09536.1"/>
    </source>
</evidence>
<keyword evidence="2" id="KW-1185">Reference proteome</keyword>
<protein>
    <submittedName>
        <fullName evidence="1">Uncharacterized protein</fullName>
    </submittedName>
</protein>
<dbReference type="AlphaFoldDB" id="A0A4U1CQC7"/>
<gene>
    <name evidence="1" type="ORF">FA047_05445</name>
</gene>
<accession>A0A4U1CQC7</accession>
<comment type="caution">
    <text evidence="1">The sequence shown here is derived from an EMBL/GenBank/DDBJ whole genome shotgun (WGS) entry which is preliminary data.</text>
</comment>
<reference evidence="1 2" key="1">
    <citation type="submission" date="2019-04" db="EMBL/GenBank/DDBJ databases">
        <title>Pedobacter sp. RP-3-15 sp. nov., isolated from Arctic soil.</title>
        <authorList>
            <person name="Dahal R.H."/>
            <person name="Kim D.-U."/>
        </authorList>
    </citation>
    <scope>NUCLEOTIDE SEQUENCE [LARGE SCALE GENOMIC DNA]</scope>
    <source>
        <strain evidence="1 2">RP-3-15</strain>
    </source>
</reference>
<organism evidence="1 2">
    <name type="scientific">Pedobacter frigoris</name>
    <dbReference type="NCBI Taxonomy" id="2571272"/>
    <lineage>
        <taxon>Bacteria</taxon>
        <taxon>Pseudomonadati</taxon>
        <taxon>Bacteroidota</taxon>
        <taxon>Sphingobacteriia</taxon>
        <taxon>Sphingobacteriales</taxon>
        <taxon>Sphingobacteriaceae</taxon>
        <taxon>Pedobacter</taxon>
    </lineage>
</organism>
<proteinExistence type="predicted"/>
<dbReference type="RefSeq" id="WP_136834946.1">
    <property type="nucleotide sequence ID" value="NZ_SWBQ01000001.1"/>
</dbReference>
<dbReference type="EMBL" id="SWBQ01000001">
    <property type="protein sequence ID" value="TKC09536.1"/>
    <property type="molecule type" value="Genomic_DNA"/>
</dbReference>
<dbReference type="Proteomes" id="UP000307244">
    <property type="component" value="Unassembled WGS sequence"/>
</dbReference>
<evidence type="ECO:0000313" key="2">
    <source>
        <dbReference type="Proteomes" id="UP000307244"/>
    </source>
</evidence>
<sequence>MQFPERITAPFYASRYYRQRTYKLTVTHEITIGRSHTDPALNLITCKLRRQINLYGKYFLELYF</sequence>
<name>A0A4U1CQC7_9SPHI</name>